<gene>
    <name evidence="2" type="ORF">HAX54_045969</name>
</gene>
<dbReference type="EMBL" id="JACEIK010007193">
    <property type="protein sequence ID" value="MCE3049860.1"/>
    <property type="molecule type" value="Genomic_DNA"/>
</dbReference>
<sequence length="232" mass="26472">MPMPRSTLWPMMRRPMKSKSQAMDGPSHWKGHTDVGHIRTTPIYKRDLKLQANLAPPQLSLVGGEPDIEGFHLEIPLSSTEQRIFMPPHLATSKESLDEPTPQDRFYKDKVAQLERSSDHSILVPLYEDLDKTRAPTKEFQERGPLVMDNGVELLVKIIALPLMSLLDSSSPRSLPPRDPTFLHNLGKRQLLEEEGETEKEDREQEDDSEMVPEEAAHIRNAKLETLIDQRT</sequence>
<comment type="caution">
    <text evidence="2">The sequence shown here is derived from an EMBL/GenBank/DDBJ whole genome shotgun (WGS) entry which is preliminary data.</text>
</comment>
<evidence type="ECO:0000313" key="3">
    <source>
        <dbReference type="Proteomes" id="UP000823775"/>
    </source>
</evidence>
<protein>
    <submittedName>
        <fullName evidence="2">Uncharacterized protein</fullName>
    </submittedName>
</protein>
<dbReference type="Proteomes" id="UP000823775">
    <property type="component" value="Unassembled WGS sequence"/>
</dbReference>
<organism evidence="2 3">
    <name type="scientific">Datura stramonium</name>
    <name type="common">Jimsonweed</name>
    <name type="synonym">Common thornapple</name>
    <dbReference type="NCBI Taxonomy" id="4076"/>
    <lineage>
        <taxon>Eukaryota</taxon>
        <taxon>Viridiplantae</taxon>
        <taxon>Streptophyta</taxon>
        <taxon>Embryophyta</taxon>
        <taxon>Tracheophyta</taxon>
        <taxon>Spermatophyta</taxon>
        <taxon>Magnoliopsida</taxon>
        <taxon>eudicotyledons</taxon>
        <taxon>Gunneridae</taxon>
        <taxon>Pentapetalae</taxon>
        <taxon>asterids</taxon>
        <taxon>lamiids</taxon>
        <taxon>Solanales</taxon>
        <taxon>Solanaceae</taxon>
        <taxon>Solanoideae</taxon>
        <taxon>Datureae</taxon>
        <taxon>Datura</taxon>
    </lineage>
</organism>
<accession>A0ABS8WGC4</accession>
<feature type="compositionally biased region" description="Acidic residues" evidence="1">
    <location>
        <begin position="193"/>
        <end position="213"/>
    </location>
</feature>
<name>A0ABS8WGC4_DATST</name>
<feature type="compositionally biased region" description="Basic and acidic residues" evidence="1">
    <location>
        <begin position="215"/>
        <end position="232"/>
    </location>
</feature>
<feature type="region of interest" description="Disordered" evidence="1">
    <location>
        <begin position="170"/>
        <end position="232"/>
    </location>
</feature>
<evidence type="ECO:0000313" key="2">
    <source>
        <dbReference type="EMBL" id="MCE3049860.1"/>
    </source>
</evidence>
<evidence type="ECO:0000256" key="1">
    <source>
        <dbReference type="SAM" id="MobiDB-lite"/>
    </source>
</evidence>
<keyword evidence="3" id="KW-1185">Reference proteome</keyword>
<proteinExistence type="predicted"/>
<reference evidence="2 3" key="1">
    <citation type="journal article" date="2021" name="BMC Genomics">
        <title>Datura genome reveals duplications of psychoactive alkaloid biosynthetic genes and high mutation rate following tissue culture.</title>
        <authorList>
            <person name="Rajewski A."/>
            <person name="Carter-House D."/>
            <person name="Stajich J."/>
            <person name="Litt A."/>
        </authorList>
    </citation>
    <scope>NUCLEOTIDE SEQUENCE [LARGE SCALE GENOMIC DNA]</scope>
    <source>
        <strain evidence="2">AR-01</strain>
    </source>
</reference>